<dbReference type="GO" id="GO:0097193">
    <property type="term" value="P:intrinsic apoptotic signaling pathway"/>
    <property type="evidence" value="ECO:0007669"/>
    <property type="project" value="InterPro"/>
</dbReference>
<evidence type="ECO:0000313" key="8">
    <source>
        <dbReference type="Proteomes" id="UP000270094"/>
    </source>
</evidence>
<accession>A0A3P7J9M5</accession>
<comment type="similarity">
    <text evidence="2">Belongs to the COA8 family.</text>
</comment>
<evidence type="ECO:0000256" key="4">
    <source>
        <dbReference type="ARBA" id="ARBA00022946"/>
    </source>
</evidence>
<dbReference type="OrthoDB" id="6246201at2759"/>
<evidence type="ECO:0000256" key="1">
    <source>
        <dbReference type="ARBA" id="ARBA00004443"/>
    </source>
</evidence>
<keyword evidence="5" id="KW-0496">Mitochondrion</keyword>
<evidence type="ECO:0000256" key="3">
    <source>
        <dbReference type="ARBA" id="ARBA00022792"/>
    </source>
</evidence>
<evidence type="ECO:0000256" key="6">
    <source>
        <dbReference type="ARBA" id="ARBA00023136"/>
    </source>
</evidence>
<keyword evidence="4" id="KW-0809">Transit peptide</keyword>
<dbReference type="Proteomes" id="UP000270094">
    <property type="component" value="Unassembled WGS sequence"/>
</dbReference>
<sequence>MTILPDDKVRMDRRYDWVGPPHPVSKIRPIKLRRVDNETKLEREYREAREELNRCNAVKFMGMGWSSSFWAKHNSLFDLKKAEFIEKKKKELGPLERMSANDLSVFYKKFLDSEHRNLVAYNKEWYYRNLALCWPALRVNMVRFMRLLRR</sequence>
<keyword evidence="8" id="KW-1185">Reference proteome</keyword>
<proteinExistence type="inferred from homology"/>
<dbReference type="GO" id="GO:0005743">
    <property type="term" value="C:mitochondrial inner membrane"/>
    <property type="evidence" value="ECO:0007669"/>
    <property type="project" value="UniProtKB-SubCell"/>
</dbReference>
<dbReference type="PANTHER" id="PTHR31107:SF2">
    <property type="entry name" value="CYTOCHROME C OXIDASE ASSEMBLY FACTOR 8"/>
    <property type="match status" value="1"/>
</dbReference>
<evidence type="ECO:0000256" key="2">
    <source>
        <dbReference type="ARBA" id="ARBA00005453"/>
    </source>
</evidence>
<comment type="subcellular location">
    <subcellularLocation>
        <location evidence="1">Mitochondrion inner membrane</location>
        <topology evidence="1">Peripheral membrane protein</topology>
        <orientation evidence="1">Matrix side</orientation>
    </subcellularLocation>
</comment>
<evidence type="ECO:0000313" key="7">
    <source>
        <dbReference type="EMBL" id="VDM82200.1"/>
    </source>
</evidence>
<dbReference type="Pfam" id="PF10231">
    <property type="entry name" value="COA8"/>
    <property type="match status" value="1"/>
</dbReference>
<keyword evidence="3" id="KW-0999">Mitochondrion inner membrane</keyword>
<dbReference type="EMBL" id="UYYB01116456">
    <property type="protein sequence ID" value="VDM82200.1"/>
    <property type="molecule type" value="Genomic_DNA"/>
</dbReference>
<reference evidence="7 8" key="1">
    <citation type="submission" date="2018-11" db="EMBL/GenBank/DDBJ databases">
        <authorList>
            <consortium name="Pathogen Informatics"/>
        </authorList>
    </citation>
    <scope>NUCLEOTIDE SEQUENCE [LARGE SCALE GENOMIC DNA]</scope>
</reference>
<dbReference type="InterPro" id="IPR018796">
    <property type="entry name" value="COA8"/>
</dbReference>
<gene>
    <name evidence="7" type="ORF">SVUK_LOCUS17198</name>
</gene>
<name>A0A3P7J9M5_STRVU</name>
<dbReference type="AlphaFoldDB" id="A0A3P7J9M5"/>
<evidence type="ECO:0000256" key="5">
    <source>
        <dbReference type="ARBA" id="ARBA00023128"/>
    </source>
</evidence>
<protein>
    <submittedName>
        <fullName evidence="7">Uncharacterized protein</fullName>
    </submittedName>
</protein>
<dbReference type="PANTHER" id="PTHR31107">
    <property type="entry name" value="APOPTOGENIC PROTEIN 1, MITOCHONDRIAL"/>
    <property type="match status" value="1"/>
</dbReference>
<keyword evidence="6" id="KW-0472">Membrane</keyword>
<organism evidence="7 8">
    <name type="scientific">Strongylus vulgaris</name>
    <name type="common">Blood worm</name>
    <dbReference type="NCBI Taxonomy" id="40348"/>
    <lineage>
        <taxon>Eukaryota</taxon>
        <taxon>Metazoa</taxon>
        <taxon>Ecdysozoa</taxon>
        <taxon>Nematoda</taxon>
        <taxon>Chromadorea</taxon>
        <taxon>Rhabditida</taxon>
        <taxon>Rhabditina</taxon>
        <taxon>Rhabditomorpha</taxon>
        <taxon>Strongyloidea</taxon>
        <taxon>Strongylidae</taxon>
        <taxon>Strongylus</taxon>
    </lineage>
</organism>